<feature type="domain" description="VWFA" evidence="4">
    <location>
        <begin position="10"/>
        <end position="188"/>
    </location>
</feature>
<keyword evidence="1" id="KW-0677">Repeat</keyword>
<dbReference type="EMBL" id="CAJVPV010016693">
    <property type="protein sequence ID" value="CAG8699321.1"/>
    <property type="molecule type" value="Genomic_DNA"/>
</dbReference>
<comment type="caution">
    <text evidence="6">The sequence shown here is derived from an EMBL/GenBank/DDBJ whole genome shotgun (WGS) entry which is preliminary data.</text>
</comment>
<dbReference type="InterPro" id="IPR002035">
    <property type="entry name" value="VWF_A"/>
</dbReference>
<evidence type="ECO:0000259" key="4">
    <source>
        <dbReference type="PROSITE" id="PS50234"/>
    </source>
</evidence>
<evidence type="ECO:0000313" key="7">
    <source>
        <dbReference type="Proteomes" id="UP000789342"/>
    </source>
</evidence>
<dbReference type="Proteomes" id="UP000789342">
    <property type="component" value="Unassembled WGS sequence"/>
</dbReference>
<sequence length="627" mass="71126">WFHGERRALSLFICLDVSGSMRGSIEQAKEVILKIMGELLQNGILVEADITCFFYSSSCDEVKFGDNPNMLWDNGEIKNYFNGVRAGGGTNFESVFKSIIKNLDNVNSNNDLAIIFFTDGQDSISDYTKKELEDALLRTPYTTEVHTIGFTENHDASLLSWLTKCGSKGGNFMYIKDSSEIPNILSVMIPLLELRDRTLYVKVGDQDPLAEQFDDQGSGTVILKGKVEGERITVLRHLRSHEKYEFQPPQQISNSSPRAIQSIIYYIQHEIQIFTNEIINHIKHNEHERIQRLLIEVERYEEQLNDILLTASKKVLEMHDDIIQDAKSTIGEFKIILIKKSDGSLTNDKIANFNDLIYKNIRELKNPTIFKPTTQEIEEVSDSENTSVSDDTDNTSISDDRSISLLLDKISSLEANMNQKFDQLQSRVVKAENEIDNQDNQKVEEKETAGQDNQKVEEKEAHSQDEQKVQKNTEMARTPIRCGSKIALVHVSTGRYLTAHRGQRGPIVSQEQDIDQDTDLWTITEASNSKGVSMGHPVHLKTTIRLKHEATMGNLHLTLYSGSNADDDWRIQRCEPNDSNTNYLTNGDIVCLVHNSTKTHALYYREPQSGDVNHEVSCYGNGKKNNR</sequence>
<organism evidence="6 7">
    <name type="scientific">Acaulospora morrowiae</name>
    <dbReference type="NCBI Taxonomy" id="94023"/>
    <lineage>
        <taxon>Eukaryota</taxon>
        <taxon>Fungi</taxon>
        <taxon>Fungi incertae sedis</taxon>
        <taxon>Mucoromycota</taxon>
        <taxon>Glomeromycotina</taxon>
        <taxon>Glomeromycetes</taxon>
        <taxon>Diversisporales</taxon>
        <taxon>Acaulosporaceae</taxon>
        <taxon>Acaulospora</taxon>
    </lineage>
</organism>
<dbReference type="Gene3D" id="2.80.10.50">
    <property type="match status" value="2"/>
</dbReference>
<evidence type="ECO:0000256" key="2">
    <source>
        <dbReference type="SAM" id="Coils"/>
    </source>
</evidence>
<dbReference type="SUPFAM" id="SSF82109">
    <property type="entry name" value="MIR domain"/>
    <property type="match status" value="1"/>
</dbReference>
<reference evidence="6" key="1">
    <citation type="submission" date="2021-06" db="EMBL/GenBank/DDBJ databases">
        <authorList>
            <person name="Kallberg Y."/>
            <person name="Tangrot J."/>
            <person name="Rosling A."/>
        </authorList>
    </citation>
    <scope>NUCLEOTIDE SEQUENCE</scope>
    <source>
        <strain evidence="6">CL551</strain>
    </source>
</reference>
<keyword evidence="7" id="KW-1185">Reference proteome</keyword>
<name>A0A9N9HPK1_9GLOM</name>
<feature type="region of interest" description="Disordered" evidence="3">
    <location>
        <begin position="434"/>
        <end position="474"/>
    </location>
</feature>
<feature type="non-terminal residue" evidence="6">
    <location>
        <position position="627"/>
    </location>
</feature>
<dbReference type="InterPro" id="IPR036465">
    <property type="entry name" value="vWFA_dom_sf"/>
</dbReference>
<feature type="compositionally biased region" description="Low complexity" evidence="3">
    <location>
        <begin position="383"/>
        <end position="396"/>
    </location>
</feature>
<proteinExistence type="predicted"/>
<evidence type="ECO:0000259" key="5">
    <source>
        <dbReference type="PROSITE" id="PS50919"/>
    </source>
</evidence>
<dbReference type="PROSITE" id="PS50234">
    <property type="entry name" value="VWFA"/>
    <property type="match status" value="1"/>
</dbReference>
<dbReference type="SMART" id="SM00327">
    <property type="entry name" value="VWA"/>
    <property type="match status" value="1"/>
</dbReference>
<dbReference type="OrthoDB" id="299997at2759"/>
<evidence type="ECO:0000256" key="3">
    <source>
        <dbReference type="SAM" id="MobiDB-lite"/>
    </source>
</evidence>
<gene>
    <name evidence="6" type="ORF">AMORRO_LOCUS12031</name>
</gene>
<feature type="domain" description="MIR" evidence="5">
    <location>
        <begin position="477"/>
        <end position="526"/>
    </location>
</feature>
<evidence type="ECO:0000313" key="6">
    <source>
        <dbReference type="EMBL" id="CAG8699321.1"/>
    </source>
</evidence>
<dbReference type="CDD" id="cd00198">
    <property type="entry name" value="vWFA"/>
    <property type="match status" value="1"/>
</dbReference>
<dbReference type="InterPro" id="IPR036300">
    <property type="entry name" value="MIR_dom_sf"/>
</dbReference>
<dbReference type="PROSITE" id="PS50919">
    <property type="entry name" value="MIR"/>
    <property type="match status" value="1"/>
</dbReference>
<dbReference type="AlphaFoldDB" id="A0A9N9HPK1"/>
<keyword evidence="2" id="KW-0175">Coiled coil</keyword>
<accession>A0A9N9HPK1</accession>
<dbReference type="SUPFAM" id="SSF53300">
    <property type="entry name" value="vWA-like"/>
    <property type="match status" value="1"/>
</dbReference>
<evidence type="ECO:0000256" key="1">
    <source>
        <dbReference type="ARBA" id="ARBA00022737"/>
    </source>
</evidence>
<feature type="non-terminal residue" evidence="6">
    <location>
        <position position="1"/>
    </location>
</feature>
<feature type="region of interest" description="Disordered" evidence="3">
    <location>
        <begin position="375"/>
        <end position="396"/>
    </location>
</feature>
<dbReference type="SMART" id="SM00472">
    <property type="entry name" value="MIR"/>
    <property type="match status" value="2"/>
</dbReference>
<feature type="compositionally biased region" description="Basic and acidic residues" evidence="3">
    <location>
        <begin position="434"/>
        <end position="471"/>
    </location>
</feature>
<dbReference type="Gene3D" id="3.40.50.410">
    <property type="entry name" value="von Willebrand factor, type A domain"/>
    <property type="match status" value="1"/>
</dbReference>
<feature type="coiled-coil region" evidence="2">
    <location>
        <begin position="283"/>
        <end position="310"/>
    </location>
</feature>
<protein>
    <submittedName>
        <fullName evidence="6">12779_t:CDS:1</fullName>
    </submittedName>
</protein>
<dbReference type="InterPro" id="IPR016093">
    <property type="entry name" value="MIR_motif"/>
</dbReference>
<dbReference type="Pfam" id="PF13519">
    <property type="entry name" value="VWA_2"/>
    <property type="match status" value="1"/>
</dbReference>